<dbReference type="Proteomes" id="UP000007254">
    <property type="component" value="Chromosome"/>
</dbReference>
<dbReference type="HOGENOM" id="CLU_132116_0_0_12"/>
<dbReference type="CDD" id="cd20716">
    <property type="entry name" value="cyt_P460_fam"/>
    <property type="match status" value="1"/>
</dbReference>
<gene>
    <name evidence="2" type="ordered locus">Spith_1253</name>
</gene>
<dbReference type="InterPro" id="IPR032033">
    <property type="entry name" value="Cytochrome_P460"/>
</dbReference>
<organism evidence="2 3">
    <name type="scientific">Winmispira thermophila (strain ATCC 700085 / DSM 6578 / Z-1203)</name>
    <name type="common">Spirochaeta thermophila</name>
    <dbReference type="NCBI Taxonomy" id="869211"/>
    <lineage>
        <taxon>Bacteria</taxon>
        <taxon>Pseudomonadati</taxon>
        <taxon>Spirochaetota</taxon>
        <taxon>Spirochaetia</taxon>
        <taxon>Winmispirales</taxon>
        <taxon>Winmispiraceae</taxon>
        <taxon>Winmispira</taxon>
    </lineage>
</organism>
<accession>G0GEW2</accession>
<reference evidence="2 3" key="1">
    <citation type="submission" date="2011-06" db="EMBL/GenBank/DDBJ databases">
        <title>The complete genome of Spirochaeta thermophila DSM 6578.</title>
        <authorList>
            <consortium name="US DOE Joint Genome Institute (JGI-PGF)"/>
            <person name="Lucas S."/>
            <person name="Lapidus A."/>
            <person name="Bruce D."/>
            <person name="Goodwin L."/>
            <person name="Pitluck S."/>
            <person name="Peters L."/>
            <person name="Kyrpides N."/>
            <person name="Mavromatis K."/>
            <person name="Ivanova N."/>
            <person name="Mikailova N."/>
            <person name="Pagani I."/>
            <person name="Chertkov O."/>
            <person name="Detter J.C."/>
            <person name="Tapia R."/>
            <person name="Han C."/>
            <person name="Land M."/>
            <person name="Hauser L."/>
            <person name="Markowitz V."/>
            <person name="Cheng J.-F."/>
            <person name="Hugenholtz P."/>
            <person name="Woyke T."/>
            <person name="Wu D."/>
            <person name="Spring S."/>
            <person name="Merkhoffer B."/>
            <person name="Schneider S."/>
            <person name="Klenk H.-P."/>
            <person name="Eisen J.A."/>
        </authorList>
    </citation>
    <scope>NUCLEOTIDE SEQUENCE [LARGE SCALE GENOMIC DNA]</scope>
    <source>
        <strain evidence="3">ATCC 700085 / DSM 6578 / Z-1203</strain>
    </source>
</reference>
<keyword evidence="3" id="KW-1185">Reference proteome</keyword>
<protein>
    <recommendedName>
        <fullName evidence="1">Cytochrome P460 domain-containing protein</fullName>
    </recommendedName>
</protein>
<name>G0GEW2_WINT7</name>
<evidence type="ECO:0000259" key="1">
    <source>
        <dbReference type="Pfam" id="PF16694"/>
    </source>
</evidence>
<dbReference type="EMBL" id="CP002903">
    <property type="protein sequence ID" value="AEJ61518.1"/>
    <property type="molecule type" value="Genomic_DNA"/>
</dbReference>
<sequence length="182" mass="20440">MQRREMSLTGVFAAVLLVLSVITGCGKGAPAYRVTEGYRSWKRTTTVELDYPIPGHGTAYRRIYISPEGENPQRGIDGSYVYPEGTMVVKEVYRQRPTSPEQEPDMFTVMIKVPHDPRSRGGWVWLVQSGEEVMVIPDAFCESCHENANEPHPYGDGNPRGVFRDYLFFPYPPPQGNGGPDQ</sequence>
<dbReference type="RefSeq" id="WP_014624861.1">
    <property type="nucleotide sequence ID" value="NC_017583.1"/>
</dbReference>
<dbReference type="Pfam" id="PF16694">
    <property type="entry name" value="Cytochrome_P460"/>
    <property type="match status" value="1"/>
</dbReference>
<proteinExistence type="predicted"/>
<dbReference type="KEGG" id="stq:Spith_1253"/>
<evidence type="ECO:0000313" key="2">
    <source>
        <dbReference type="EMBL" id="AEJ61518.1"/>
    </source>
</evidence>
<dbReference type="Gene3D" id="3.50.70.20">
    <property type="entry name" value="Cytochrome P460"/>
    <property type="match status" value="1"/>
</dbReference>
<evidence type="ECO:0000313" key="3">
    <source>
        <dbReference type="Proteomes" id="UP000007254"/>
    </source>
</evidence>
<dbReference type="InterPro" id="IPR038142">
    <property type="entry name" value="Cytochrome_P460_sp"/>
</dbReference>
<feature type="domain" description="Cytochrome P460" evidence="1">
    <location>
        <begin position="36"/>
        <end position="168"/>
    </location>
</feature>
<dbReference type="AlphaFoldDB" id="G0GEW2"/>
<dbReference type="STRING" id="869211.Spith_1253"/>
<dbReference type="PROSITE" id="PS51257">
    <property type="entry name" value="PROKAR_LIPOPROTEIN"/>
    <property type="match status" value="1"/>
</dbReference>